<dbReference type="GO" id="GO:0006805">
    <property type="term" value="P:xenobiotic metabolic process"/>
    <property type="evidence" value="ECO:0007669"/>
    <property type="project" value="TreeGrafter"/>
</dbReference>
<dbReference type="SUPFAM" id="SSF48264">
    <property type="entry name" value="Cytochrome P450"/>
    <property type="match status" value="1"/>
</dbReference>
<evidence type="ECO:0000256" key="7">
    <source>
        <dbReference type="PIRSR" id="PIRSR602401-1"/>
    </source>
</evidence>
<dbReference type="PRINTS" id="PR00385">
    <property type="entry name" value="P450"/>
</dbReference>
<dbReference type="PANTHER" id="PTHR24300:SF403">
    <property type="entry name" value="CYTOCHROME P450 306A1"/>
    <property type="match status" value="1"/>
</dbReference>
<dbReference type="Gene3D" id="1.10.630.10">
    <property type="entry name" value="Cytochrome P450"/>
    <property type="match status" value="1"/>
</dbReference>
<dbReference type="AlphaFoldDB" id="A0A1I8HTI6"/>
<keyword evidence="9" id="KW-1133">Transmembrane helix</keyword>
<evidence type="ECO:0000256" key="6">
    <source>
        <dbReference type="ARBA" id="ARBA00023033"/>
    </source>
</evidence>
<dbReference type="InterPro" id="IPR036396">
    <property type="entry name" value="Cyt_P450_sf"/>
</dbReference>
<evidence type="ECO:0000313" key="11">
    <source>
        <dbReference type="WBParaSite" id="maker-uti_cns_0007728-snap-gene-0.4-mRNA-1"/>
    </source>
</evidence>
<name>A0A1I8HTI6_9PLAT</name>
<evidence type="ECO:0000256" key="9">
    <source>
        <dbReference type="SAM" id="Phobius"/>
    </source>
</evidence>
<feature type="binding site" description="axial binding residue" evidence="7">
    <location>
        <position position="462"/>
    </location>
    <ligand>
        <name>heme</name>
        <dbReference type="ChEBI" id="CHEBI:30413"/>
    </ligand>
    <ligandPart>
        <name>Fe</name>
        <dbReference type="ChEBI" id="CHEBI:18248"/>
    </ligandPart>
</feature>
<keyword evidence="10" id="KW-1185">Reference proteome</keyword>
<keyword evidence="4 8" id="KW-0560">Oxidoreductase</keyword>
<dbReference type="OrthoDB" id="1844152at2759"/>
<evidence type="ECO:0000256" key="5">
    <source>
        <dbReference type="ARBA" id="ARBA00023004"/>
    </source>
</evidence>
<dbReference type="WBParaSite" id="maker-uti_cns_0007728-snap-gene-0.4-mRNA-1">
    <property type="protein sequence ID" value="maker-uti_cns_0007728-snap-gene-0.4-mRNA-1"/>
    <property type="gene ID" value="maker-uti_cns_0007728-snap-gene-0.4"/>
</dbReference>
<accession>A0A1I8HTI6</accession>
<dbReference type="InterPro" id="IPR002401">
    <property type="entry name" value="Cyt_P450_E_grp-I"/>
</dbReference>
<sequence>MLLSQLNRSLPSSSVTTIAAVSVATVAAVWLFYRGARHRRRRSPPGPPGWPLLGNLPNLPRPTFLAAHADWRKRYGDLVSYRLGARRFVVLNSYAAVKEALASQEFGDVFSGRMNSNYINSLTHGKGIVSSEGELWREHRRFALKVLRDFGFARAGTEDSIHQELQDLRDQFNTAGEAGVDTTEVLCRAIANVISVMLFGYRAGSQDDRFEAFLAATQENLQGGDLARFIPVGFPLLYQIPGVMRLLELLGVDVYVVQRNLKVTHGFCQMQIDAHRAQLAGVSSPNDFLDAFLMEQEKLNGRKKDHTFDDFQLKRTLTELFVAGTDTTSNTIRWALLYACLYPECQARVQAEIDAQIGRNRLPEHRDRKRMPYTLAFIDEVQRFATLAPFAVLHRCTRDVEFMGYDISSDDLIMTNLYGIHHDPELWSSPEAFQPERFLAVDTGEYQPNEHLVPFGVGKRACLGESLARQELFLFIAGILQQHSARLHPDSVKNLEDIKIGSDGIVHAPGAHRIIFSARQPQRIADDSC</sequence>
<dbReference type="InterPro" id="IPR001128">
    <property type="entry name" value="Cyt_P450"/>
</dbReference>
<dbReference type="Pfam" id="PF00067">
    <property type="entry name" value="p450"/>
    <property type="match status" value="1"/>
</dbReference>
<comment type="similarity">
    <text evidence="2 8">Belongs to the cytochrome P450 family.</text>
</comment>
<organism evidence="10 11">
    <name type="scientific">Macrostomum lignano</name>
    <dbReference type="NCBI Taxonomy" id="282301"/>
    <lineage>
        <taxon>Eukaryota</taxon>
        <taxon>Metazoa</taxon>
        <taxon>Spiralia</taxon>
        <taxon>Lophotrochozoa</taxon>
        <taxon>Platyhelminthes</taxon>
        <taxon>Rhabditophora</taxon>
        <taxon>Macrostomorpha</taxon>
        <taxon>Macrostomida</taxon>
        <taxon>Macrostomidae</taxon>
        <taxon>Macrostomum</taxon>
    </lineage>
</organism>
<comment type="cofactor">
    <cofactor evidence="1 7">
        <name>heme</name>
        <dbReference type="ChEBI" id="CHEBI:30413"/>
    </cofactor>
</comment>
<keyword evidence="5 7" id="KW-0408">Iron</keyword>
<dbReference type="PANTHER" id="PTHR24300">
    <property type="entry name" value="CYTOCHROME P450 508A4-RELATED"/>
    <property type="match status" value="1"/>
</dbReference>
<dbReference type="GO" id="GO:0005737">
    <property type="term" value="C:cytoplasm"/>
    <property type="evidence" value="ECO:0007669"/>
    <property type="project" value="TreeGrafter"/>
</dbReference>
<evidence type="ECO:0000256" key="3">
    <source>
        <dbReference type="ARBA" id="ARBA00022723"/>
    </source>
</evidence>
<dbReference type="GO" id="GO:0020037">
    <property type="term" value="F:heme binding"/>
    <property type="evidence" value="ECO:0007669"/>
    <property type="project" value="InterPro"/>
</dbReference>
<reference evidence="11 12" key="1">
    <citation type="submission" date="2016-11" db="UniProtKB">
        <authorList>
            <consortium name="WormBaseParasite"/>
        </authorList>
    </citation>
    <scope>IDENTIFICATION</scope>
</reference>
<dbReference type="STRING" id="282301.A0A1I8HTI6"/>
<dbReference type="PROSITE" id="PS00086">
    <property type="entry name" value="CYTOCHROME_P450"/>
    <property type="match status" value="1"/>
</dbReference>
<keyword evidence="9" id="KW-0812">Transmembrane</keyword>
<evidence type="ECO:0000256" key="4">
    <source>
        <dbReference type="ARBA" id="ARBA00023002"/>
    </source>
</evidence>
<dbReference type="GO" id="GO:0006082">
    <property type="term" value="P:organic acid metabolic process"/>
    <property type="evidence" value="ECO:0007669"/>
    <property type="project" value="TreeGrafter"/>
</dbReference>
<dbReference type="PRINTS" id="PR00463">
    <property type="entry name" value="EP450I"/>
</dbReference>
<evidence type="ECO:0000313" key="12">
    <source>
        <dbReference type="WBParaSite" id="maker-uti_cns_0011534-snap-gene-0.2-mRNA-1"/>
    </source>
</evidence>
<dbReference type="FunFam" id="1.10.630.10:FF:000036">
    <property type="entry name" value="CYtochrome P450 family"/>
    <property type="match status" value="1"/>
</dbReference>
<dbReference type="GO" id="GO:0005506">
    <property type="term" value="F:iron ion binding"/>
    <property type="evidence" value="ECO:0007669"/>
    <property type="project" value="InterPro"/>
</dbReference>
<keyword evidence="3 7" id="KW-0479">Metal-binding</keyword>
<dbReference type="InterPro" id="IPR050182">
    <property type="entry name" value="Cytochrome_P450_fam2"/>
</dbReference>
<protein>
    <submittedName>
        <fullName evidence="11 12">Cytochrome P450</fullName>
    </submittedName>
</protein>
<feature type="transmembrane region" description="Helical" evidence="9">
    <location>
        <begin position="12"/>
        <end position="33"/>
    </location>
</feature>
<evidence type="ECO:0000313" key="10">
    <source>
        <dbReference type="Proteomes" id="UP000095280"/>
    </source>
</evidence>
<keyword evidence="9" id="KW-0472">Membrane</keyword>
<evidence type="ECO:0000256" key="8">
    <source>
        <dbReference type="RuleBase" id="RU000461"/>
    </source>
</evidence>
<dbReference type="GO" id="GO:0016712">
    <property type="term" value="F:oxidoreductase activity, acting on paired donors, with incorporation or reduction of molecular oxygen, reduced flavin or flavoprotein as one donor, and incorporation of one atom of oxygen"/>
    <property type="evidence" value="ECO:0007669"/>
    <property type="project" value="TreeGrafter"/>
</dbReference>
<keyword evidence="6 8" id="KW-0503">Monooxygenase</keyword>
<dbReference type="InterPro" id="IPR017972">
    <property type="entry name" value="Cyt_P450_CS"/>
</dbReference>
<dbReference type="GO" id="GO:0008395">
    <property type="term" value="F:steroid hydroxylase activity"/>
    <property type="evidence" value="ECO:0007669"/>
    <property type="project" value="TreeGrafter"/>
</dbReference>
<dbReference type="Proteomes" id="UP000095280">
    <property type="component" value="Unplaced"/>
</dbReference>
<evidence type="ECO:0000256" key="2">
    <source>
        <dbReference type="ARBA" id="ARBA00010617"/>
    </source>
</evidence>
<evidence type="ECO:0000256" key="1">
    <source>
        <dbReference type="ARBA" id="ARBA00001971"/>
    </source>
</evidence>
<dbReference type="WBParaSite" id="maker-uti_cns_0011534-snap-gene-0.2-mRNA-1">
    <property type="protein sequence ID" value="maker-uti_cns_0011534-snap-gene-0.2-mRNA-1"/>
    <property type="gene ID" value="maker-uti_cns_0011534-snap-gene-0.2"/>
</dbReference>
<proteinExistence type="inferred from homology"/>
<keyword evidence="7 8" id="KW-0349">Heme</keyword>